<evidence type="ECO:0000313" key="1">
    <source>
        <dbReference type="EMBL" id="CAB4644379.1"/>
    </source>
</evidence>
<proteinExistence type="predicted"/>
<gene>
    <name evidence="1" type="ORF">UFOPK2166_00444</name>
</gene>
<accession>A0A6J6K957</accession>
<protein>
    <submittedName>
        <fullName evidence="1">Unannotated protein</fullName>
    </submittedName>
</protein>
<reference evidence="1" key="1">
    <citation type="submission" date="2020-05" db="EMBL/GenBank/DDBJ databases">
        <authorList>
            <person name="Chiriac C."/>
            <person name="Salcher M."/>
            <person name="Ghai R."/>
            <person name="Kavagutti S V."/>
        </authorList>
    </citation>
    <scope>NUCLEOTIDE SEQUENCE</scope>
</reference>
<dbReference type="AlphaFoldDB" id="A0A6J6K957"/>
<organism evidence="1">
    <name type="scientific">freshwater metagenome</name>
    <dbReference type="NCBI Taxonomy" id="449393"/>
    <lineage>
        <taxon>unclassified sequences</taxon>
        <taxon>metagenomes</taxon>
        <taxon>ecological metagenomes</taxon>
    </lineage>
</organism>
<dbReference type="EMBL" id="CAEZWB010000037">
    <property type="protein sequence ID" value="CAB4644379.1"/>
    <property type="molecule type" value="Genomic_DNA"/>
</dbReference>
<sequence length="105" mass="11728">MHRLQLQLADHGHHHCREIRDVTVNLCQMCGRHGGRALGLDGTHESLALGVMHFVEDVAALTKDHAKQLDGVVRRSGRFRSRCVLHDVVAKLAAVYLDQTCANRQ</sequence>
<name>A0A6J6K957_9ZZZZ</name>